<evidence type="ECO:0000256" key="7">
    <source>
        <dbReference type="ARBA" id="ARBA00023210"/>
    </source>
</evidence>
<keyword evidence="7" id="KW-0717">Septation</keyword>
<evidence type="ECO:0000256" key="5">
    <source>
        <dbReference type="ARBA" id="ARBA00023054"/>
    </source>
</evidence>
<feature type="coiled-coil region" evidence="9">
    <location>
        <begin position="257"/>
        <end position="331"/>
    </location>
</feature>
<organism evidence="10 11">
    <name type="scientific">Exiguobacterium indicum</name>
    <dbReference type="NCBI Taxonomy" id="296995"/>
    <lineage>
        <taxon>Bacteria</taxon>
        <taxon>Bacillati</taxon>
        <taxon>Bacillota</taxon>
        <taxon>Bacilli</taxon>
        <taxon>Bacillales</taxon>
        <taxon>Bacillales Family XII. Incertae Sedis</taxon>
        <taxon>Exiguobacterium</taxon>
    </lineage>
</organism>
<dbReference type="NCBIfam" id="NF003413">
    <property type="entry name" value="PRK04778.1-7"/>
    <property type="match status" value="1"/>
</dbReference>
<keyword evidence="5 9" id="KW-0175">Coiled coil</keyword>
<sequence>MWAWVIGVIVIVLLVMLFSMISRKKYYTKIDELDMRKQGIVSASIPKELQDLKQLPMAGETETKFSSWHQAWEELLTVHVAQIDETLYRAEEALDKYRFIAVKNDLEVTEQLIAELEGLIDEMLVEMSTFKTNQSVLAELKAQGEADSGQVRKSLLIQANSFGPALARLEERSEQIDAHWNEMCQYEASGEVTKAYETSLLLEQEVATTRQLVELVPKQWKILAHELRQRINQLGAGYKEMSLDGYPLEPLGLQSEIKRFEEQRLSLSEKIEMLEVDGLEEAIQQLSADVDQMYDTFRREVDARHQVKKENQFLKQKALRMRERIHQLAQEFSILREKYEISADLGIHYETIQRDEELLFEAAKDLDESIAGKIIPFSMLEDQMRDAIRLEEQLMIQYERFTVELQALRKEETEVRERIVEWRHQLSQTRLRLKRLGLPNLPAEVEEALRNANRSLQTLETRLEELPFNVRSIVAQSQDVQETFKHVQERLDTLVFEVTYAERLVQYANRYRRHDNEIHMSLTIAETKFLAGDYERTIVLAERVLNEYDPAAIERIKRSCAPEETLHV</sequence>
<dbReference type="AlphaFoldDB" id="A0A0V8GJF1"/>
<dbReference type="GO" id="GO:0005940">
    <property type="term" value="C:septin ring"/>
    <property type="evidence" value="ECO:0007669"/>
    <property type="project" value="InterPro"/>
</dbReference>
<evidence type="ECO:0000256" key="6">
    <source>
        <dbReference type="ARBA" id="ARBA00023136"/>
    </source>
</evidence>
<keyword evidence="8" id="KW-0131">Cell cycle</keyword>
<comment type="subcellular location">
    <subcellularLocation>
        <location evidence="1">Cell membrane</location>
        <topology evidence="1">Single-pass membrane protein</topology>
    </subcellularLocation>
</comment>
<name>A0A0V8GJF1_9BACL</name>
<dbReference type="GO" id="GO:0000917">
    <property type="term" value="P:division septum assembly"/>
    <property type="evidence" value="ECO:0007669"/>
    <property type="project" value="UniProtKB-KW"/>
</dbReference>
<evidence type="ECO:0000313" key="11">
    <source>
        <dbReference type="Proteomes" id="UP000053797"/>
    </source>
</evidence>
<evidence type="ECO:0000256" key="4">
    <source>
        <dbReference type="ARBA" id="ARBA00022989"/>
    </source>
</evidence>
<dbReference type="Proteomes" id="UP000053797">
    <property type="component" value="Unassembled WGS sequence"/>
</dbReference>
<dbReference type="OrthoDB" id="1654473at2"/>
<keyword evidence="10" id="KW-0418">Kinase</keyword>
<evidence type="ECO:0000256" key="2">
    <source>
        <dbReference type="ARBA" id="ARBA00022618"/>
    </source>
</evidence>
<keyword evidence="4" id="KW-1133">Transmembrane helix</keyword>
<dbReference type="RefSeq" id="WP_058264718.1">
    <property type="nucleotide sequence ID" value="NZ_FMYN01000001.1"/>
</dbReference>
<dbReference type="Pfam" id="PF06160">
    <property type="entry name" value="EzrA"/>
    <property type="match status" value="1"/>
</dbReference>
<reference evidence="10 11" key="1">
    <citation type="journal article" date="2015" name="Int. J. Syst. Evol. Microbiol.">
        <title>Exiguobacterium enclense sp. nov., isolated from sediment.</title>
        <authorList>
            <person name="Dastager S.G."/>
            <person name="Mawlankar R."/>
            <person name="Sonalkar V.V."/>
            <person name="Thorat M.N."/>
            <person name="Mual P."/>
            <person name="Verma A."/>
            <person name="Krishnamurthi S."/>
            <person name="Tang S.K."/>
            <person name="Li W.J."/>
        </authorList>
    </citation>
    <scope>NUCLEOTIDE SEQUENCE [LARGE SCALE GENOMIC DNA]</scope>
    <source>
        <strain evidence="10 11">NIO-1109</strain>
    </source>
</reference>
<comment type="caution">
    <text evidence="10">The sequence shown here is derived from an EMBL/GenBank/DDBJ whole genome shotgun (WGS) entry which is preliminary data.</text>
</comment>
<gene>
    <name evidence="10" type="ORF">AS033_02745</name>
</gene>
<dbReference type="EMBL" id="LNQL01000001">
    <property type="protein sequence ID" value="KSU50314.1"/>
    <property type="molecule type" value="Genomic_DNA"/>
</dbReference>
<keyword evidence="6" id="KW-0472">Membrane</keyword>
<evidence type="ECO:0000256" key="9">
    <source>
        <dbReference type="SAM" id="Coils"/>
    </source>
</evidence>
<evidence type="ECO:0000313" key="10">
    <source>
        <dbReference type="EMBL" id="KSU50314.1"/>
    </source>
</evidence>
<proteinExistence type="predicted"/>
<dbReference type="GO" id="GO:0000921">
    <property type="term" value="P:septin ring assembly"/>
    <property type="evidence" value="ECO:0007669"/>
    <property type="project" value="InterPro"/>
</dbReference>
<keyword evidence="3" id="KW-0812">Transmembrane</keyword>
<evidence type="ECO:0000256" key="8">
    <source>
        <dbReference type="ARBA" id="ARBA00023306"/>
    </source>
</evidence>
<feature type="coiled-coil region" evidence="9">
    <location>
        <begin position="391"/>
        <end position="425"/>
    </location>
</feature>
<evidence type="ECO:0000256" key="1">
    <source>
        <dbReference type="ARBA" id="ARBA00004162"/>
    </source>
</evidence>
<dbReference type="InterPro" id="IPR010379">
    <property type="entry name" value="EzrA"/>
</dbReference>
<keyword evidence="10" id="KW-0808">Transferase</keyword>
<accession>A0A0V8GJF1</accession>
<evidence type="ECO:0000256" key="3">
    <source>
        <dbReference type="ARBA" id="ARBA00022692"/>
    </source>
</evidence>
<keyword evidence="2" id="KW-0132">Cell division</keyword>
<dbReference type="GO" id="GO:0005886">
    <property type="term" value="C:plasma membrane"/>
    <property type="evidence" value="ECO:0007669"/>
    <property type="project" value="UniProtKB-SubCell"/>
</dbReference>
<dbReference type="GO" id="GO:0016301">
    <property type="term" value="F:kinase activity"/>
    <property type="evidence" value="ECO:0007669"/>
    <property type="project" value="UniProtKB-KW"/>
</dbReference>
<protein>
    <submittedName>
        <fullName evidence="10">Selenide, water dikinase</fullName>
    </submittedName>
</protein>